<keyword evidence="1" id="KW-1133">Transmembrane helix</keyword>
<accession>A1TIB6</accession>
<protein>
    <recommendedName>
        <fullName evidence="4">DUF1294 domain-containing protein</fullName>
    </recommendedName>
</protein>
<dbReference type="InterPro" id="IPR012156">
    <property type="entry name" value="Cold_shock_CspA"/>
</dbReference>
<evidence type="ECO:0000256" key="1">
    <source>
        <dbReference type="SAM" id="Phobius"/>
    </source>
</evidence>
<dbReference type="PIRSF" id="PIRSF002599">
    <property type="entry name" value="Cold_shock_A"/>
    <property type="match status" value="1"/>
</dbReference>
<dbReference type="EMBL" id="CP000512">
    <property type="protein sequence ID" value="ABM30704.1"/>
    <property type="molecule type" value="Genomic_DNA"/>
</dbReference>
<dbReference type="InterPro" id="IPR010718">
    <property type="entry name" value="DUF1294"/>
</dbReference>
<organism evidence="2 3">
    <name type="scientific">Paracidovorax citrulli (strain AAC00-1)</name>
    <name type="common">Acidovorax citrulli</name>
    <dbReference type="NCBI Taxonomy" id="397945"/>
    <lineage>
        <taxon>Bacteria</taxon>
        <taxon>Pseudomonadati</taxon>
        <taxon>Pseudomonadota</taxon>
        <taxon>Betaproteobacteria</taxon>
        <taxon>Burkholderiales</taxon>
        <taxon>Comamonadaceae</taxon>
        <taxon>Paracidovorax</taxon>
    </lineage>
</organism>
<proteinExistence type="predicted"/>
<dbReference type="Proteomes" id="UP000002596">
    <property type="component" value="Chromosome"/>
</dbReference>
<dbReference type="HOGENOM" id="CLU_091970_1_2_4"/>
<evidence type="ECO:0000313" key="3">
    <source>
        <dbReference type="Proteomes" id="UP000002596"/>
    </source>
</evidence>
<dbReference type="GO" id="GO:0003676">
    <property type="term" value="F:nucleic acid binding"/>
    <property type="evidence" value="ECO:0007669"/>
    <property type="project" value="InterPro"/>
</dbReference>
<gene>
    <name evidence="2" type="ordered locus">Aave_0090</name>
</gene>
<dbReference type="KEGG" id="aav:Aave_0090"/>
<dbReference type="AlphaFoldDB" id="A1TIB6"/>
<dbReference type="Pfam" id="PF06961">
    <property type="entry name" value="DUF1294"/>
    <property type="match status" value="1"/>
</dbReference>
<dbReference type="eggNOG" id="COG3326">
    <property type="taxonomic scope" value="Bacteria"/>
</dbReference>
<sequence length="107" mass="12205">MLLAGYGLGHPPRWTLWLYLGASVVTFLAYAIDKSAARRGAWRIAERKLHWLALVGGWPGALVAQQVLRHKSTKAEFRTVFWATVVLNLTGFYFLASPYARVLWQRF</sequence>
<dbReference type="STRING" id="397945.Aave_0090"/>
<feature type="transmembrane region" description="Helical" evidence="1">
    <location>
        <begin position="16"/>
        <end position="37"/>
    </location>
</feature>
<evidence type="ECO:0000313" key="2">
    <source>
        <dbReference type="EMBL" id="ABM30704.1"/>
    </source>
</evidence>
<evidence type="ECO:0008006" key="4">
    <source>
        <dbReference type="Google" id="ProtNLM"/>
    </source>
</evidence>
<feature type="transmembrane region" description="Helical" evidence="1">
    <location>
        <begin position="80"/>
        <end position="104"/>
    </location>
</feature>
<keyword evidence="1" id="KW-0812">Transmembrane</keyword>
<reference evidence="2 3" key="1">
    <citation type="submission" date="2006-12" db="EMBL/GenBank/DDBJ databases">
        <title>Complete sequence of Acidovorax avenae subsp. citrulli AAC00-1.</title>
        <authorList>
            <consortium name="US DOE Joint Genome Institute"/>
            <person name="Copeland A."/>
            <person name="Lucas S."/>
            <person name="Lapidus A."/>
            <person name="Barry K."/>
            <person name="Detter J.C."/>
            <person name="Glavina del Rio T."/>
            <person name="Dalin E."/>
            <person name="Tice H."/>
            <person name="Pitluck S."/>
            <person name="Kiss H."/>
            <person name="Brettin T."/>
            <person name="Bruce D."/>
            <person name="Han C."/>
            <person name="Tapia R."/>
            <person name="Gilna P."/>
            <person name="Schmutz J."/>
            <person name="Larimer F."/>
            <person name="Land M."/>
            <person name="Hauser L."/>
            <person name="Kyrpides N."/>
            <person name="Kim E."/>
            <person name="Stahl D."/>
            <person name="Richardson P."/>
        </authorList>
    </citation>
    <scope>NUCLEOTIDE SEQUENCE [LARGE SCALE GENOMIC DNA]</scope>
    <source>
        <strain evidence="2 3">AAC00-1</strain>
    </source>
</reference>
<feature type="transmembrane region" description="Helical" evidence="1">
    <location>
        <begin position="49"/>
        <end position="68"/>
    </location>
</feature>
<name>A1TIB6_PARC0</name>
<keyword evidence="1" id="KW-0472">Membrane</keyword>